<feature type="compositionally biased region" description="Polar residues" evidence="4">
    <location>
        <begin position="307"/>
        <end position="316"/>
    </location>
</feature>
<accession>A0A2I0AW34</accession>
<dbReference type="InterPro" id="IPR025064">
    <property type="entry name" value="DUF4005"/>
</dbReference>
<protein>
    <submittedName>
        <fullName evidence="6">Protein IQ-domain 31</fullName>
    </submittedName>
</protein>
<comment type="subunit">
    <text evidence="3">Binds to multiple calmodulin (CaM) in the presence of Ca(2+) and CaM-like proteins.</text>
</comment>
<dbReference type="STRING" id="1088818.A0A2I0AW34"/>
<feature type="compositionally biased region" description="Basic and acidic residues" evidence="4">
    <location>
        <begin position="327"/>
        <end position="339"/>
    </location>
</feature>
<evidence type="ECO:0000256" key="4">
    <source>
        <dbReference type="SAM" id="MobiDB-lite"/>
    </source>
</evidence>
<comment type="similarity">
    <text evidence="2">Belongs to the IQD family.</text>
</comment>
<dbReference type="PANTHER" id="PTHR32295:SF45">
    <property type="entry name" value="PROTEIN IQ-DOMAIN 19"/>
    <property type="match status" value="1"/>
</dbReference>
<evidence type="ECO:0000256" key="3">
    <source>
        <dbReference type="ARBA" id="ARBA00024378"/>
    </source>
</evidence>
<name>A0A2I0AW34_9ASPA</name>
<reference evidence="6 7" key="1">
    <citation type="journal article" date="2017" name="Nature">
        <title>The Apostasia genome and the evolution of orchids.</title>
        <authorList>
            <person name="Zhang G.Q."/>
            <person name="Liu K.W."/>
            <person name="Li Z."/>
            <person name="Lohaus R."/>
            <person name="Hsiao Y.Y."/>
            <person name="Niu S.C."/>
            <person name="Wang J.Y."/>
            <person name="Lin Y.C."/>
            <person name="Xu Q."/>
            <person name="Chen L.J."/>
            <person name="Yoshida K."/>
            <person name="Fujiwara S."/>
            <person name="Wang Z.W."/>
            <person name="Zhang Y.Q."/>
            <person name="Mitsuda N."/>
            <person name="Wang M."/>
            <person name="Liu G.H."/>
            <person name="Pecoraro L."/>
            <person name="Huang H.X."/>
            <person name="Xiao X.J."/>
            <person name="Lin M."/>
            <person name="Wu X.Y."/>
            <person name="Wu W.L."/>
            <person name="Chen Y.Y."/>
            <person name="Chang S.B."/>
            <person name="Sakamoto S."/>
            <person name="Ohme-Takagi M."/>
            <person name="Yagi M."/>
            <person name="Zeng S.J."/>
            <person name="Shen C.Y."/>
            <person name="Yeh C.M."/>
            <person name="Luo Y.B."/>
            <person name="Tsai W.C."/>
            <person name="Van de Peer Y."/>
            <person name="Liu Z.J."/>
        </authorList>
    </citation>
    <scope>NUCLEOTIDE SEQUENCE [LARGE SCALE GENOMIC DNA]</scope>
    <source>
        <strain evidence="7">cv. Shenzhen</strain>
        <tissue evidence="6">Stem</tissue>
    </source>
</reference>
<feature type="region of interest" description="Disordered" evidence="4">
    <location>
        <begin position="307"/>
        <end position="343"/>
    </location>
</feature>
<evidence type="ECO:0000256" key="2">
    <source>
        <dbReference type="ARBA" id="ARBA00024341"/>
    </source>
</evidence>
<dbReference type="EMBL" id="KZ451944">
    <property type="protein sequence ID" value="PKA59739.1"/>
    <property type="molecule type" value="Genomic_DNA"/>
</dbReference>
<feature type="domain" description="DUF4005" evidence="5">
    <location>
        <begin position="244"/>
        <end position="345"/>
    </location>
</feature>
<dbReference type="Pfam" id="PF13178">
    <property type="entry name" value="DUF4005"/>
    <property type="match status" value="1"/>
</dbReference>
<feature type="compositionally biased region" description="Basic and acidic residues" evidence="4">
    <location>
        <begin position="53"/>
        <end position="62"/>
    </location>
</feature>
<dbReference type="PANTHER" id="PTHR32295">
    <property type="entry name" value="IQ-DOMAIN 5-RELATED"/>
    <property type="match status" value="1"/>
</dbReference>
<evidence type="ECO:0000259" key="5">
    <source>
        <dbReference type="Pfam" id="PF13178"/>
    </source>
</evidence>
<feature type="region of interest" description="Disordered" evidence="4">
    <location>
        <begin position="219"/>
        <end position="278"/>
    </location>
</feature>
<evidence type="ECO:0000313" key="7">
    <source>
        <dbReference type="Proteomes" id="UP000236161"/>
    </source>
</evidence>
<keyword evidence="1" id="KW-0112">Calmodulin-binding</keyword>
<dbReference type="InterPro" id="IPR000048">
    <property type="entry name" value="IQ_motif_EF-hand-BS"/>
</dbReference>
<dbReference type="CDD" id="cd23767">
    <property type="entry name" value="IQCD"/>
    <property type="match status" value="1"/>
</dbReference>
<feature type="compositionally biased region" description="Low complexity" evidence="4">
    <location>
        <begin position="251"/>
        <end position="272"/>
    </location>
</feature>
<feature type="compositionally biased region" description="Pro residues" evidence="4">
    <location>
        <begin position="29"/>
        <end position="43"/>
    </location>
</feature>
<evidence type="ECO:0000313" key="6">
    <source>
        <dbReference type="EMBL" id="PKA59739.1"/>
    </source>
</evidence>
<dbReference type="Proteomes" id="UP000236161">
    <property type="component" value="Unassembled WGS sequence"/>
</dbReference>
<proteinExistence type="inferred from homology"/>
<dbReference type="Pfam" id="PF00612">
    <property type="entry name" value="IQ"/>
    <property type="match status" value="2"/>
</dbReference>
<dbReference type="AlphaFoldDB" id="A0A2I0AW34"/>
<feature type="region of interest" description="Disordered" evidence="4">
    <location>
        <begin position="18"/>
        <end position="62"/>
    </location>
</feature>
<sequence length="381" mass="43059">MVKPGKWLRNFLTAKKERYQEKETERKLWPPPPQLPPPPPPTTPKEKKKRRSFHQERVEENPKESFFFSEPKFEPRRHSMAVVYPTASAIVGGRSIQRGRISCTTLADICATKIQAAFRSYLARKALRALKGLVKLQAVVRGFLVRKRAAATLRCMQALATAQARARAQRTRGIEEVDHEVVRPWRESSQKRMITTEAKLHQFYDMQRSMEENVKILEMDPGQSKHNSKSKKYSITSTTTQTDQAKEKMFSSNPKAPSPSPSLSTQSSSSCSKPRRIQSSEEIAAMGVPSDCSLFPSYMANTQSWRAKAARSQSAPRQRFASGDQNQAEKARRSFDRKSSFKGAPALQSSLMKTANQWAFELDASNGLLKTNEGYFRIIAA</sequence>
<evidence type="ECO:0000256" key="1">
    <source>
        <dbReference type="ARBA" id="ARBA00022860"/>
    </source>
</evidence>
<dbReference type="OrthoDB" id="1298402at2759"/>
<dbReference type="SMART" id="SM00015">
    <property type="entry name" value="IQ"/>
    <property type="match status" value="2"/>
</dbReference>
<keyword evidence="7" id="KW-1185">Reference proteome</keyword>
<gene>
    <name evidence="6" type="primary">IQD31</name>
    <name evidence="6" type="ORF">AXF42_Ash011863</name>
</gene>
<dbReference type="PROSITE" id="PS50096">
    <property type="entry name" value="IQ"/>
    <property type="match status" value="2"/>
</dbReference>
<dbReference type="Gene3D" id="1.20.5.190">
    <property type="match status" value="1"/>
</dbReference>
<feature type="compositionally biased region" description="Basic and acidic residues" evidence="4">
    <location>
        <begin position="18"/>
        <end position="28"/>
    </location>
</feature>
<dbReference type="GO" id="GO:0005516">
    <property type="term" value="F:calmodulin binding"/>
    <property type="evidence" value="ECO:0007669"/>
    <property type="project" value="UniProtKB-KW"/>
</dbReference>
<organism evidence="6 7">
    <name type="scientific">Apostasia shenzhenica</name>
    <dbReference type="NCBI Taxonomy" id="1088818"/>
    <lineage>
        <taxon>Eukaryota</taxon>
        <taxon>Viridiplantae</taxon>
        <taxon>Streptophyta</taxon>
        <taxon>Embryophyta</taxon>
        <taxon>Tracheophyta</taxon>
        <taxon>Spermatophyta</taxon>
        <taxon>Magnoliopsida</taxon>
        <taxon>Liliopsida</taxon>
        <taxon>Asparagales</taxon>
        <taxon>Orchidaceae</taxon>
        <taxon>Apostasioideae</taxon>
        <taxon>Apostasia</taxon>
    </lineage>
</organism>